<keyword evidence="2 4" id="KW-0472">Membrane</keyword>
<keyword evidence="6" id="KW-0732">Signal</keyword>
<feature type="signal peptide" evidence="6">
    <location>
        <begin position="1"/>
        <end position="25"/>
    </location>
</feature>
<dbReference type="InterPro" id="IPR037066">
    <property type="entry name" value="Plug_dom_sf"/>
</dbReference>
<evidence type="ECO:0000256" key="1">
    <source>
        <dbReference type="ARBA" id="ARBA00004442"/>
    </source>
</evidence>
<dbReference type="PANTHER" id="PTHR40980">
    <property type="entry name" value="PLUG DOMAIN-CONTAINING PROTEIN"/>
    <property type="match status" value="1"/>
</dbReference>
<evidence type="ECO:0000256" key="2">
    <source>
        <dbReference type="ARBA" id="ARBA00023136"/>
    </source>
</evidence>
<dbReference type="InterPro" id="IPR010104">
    <property type="entry name" value="TonB_rcpt_bac"/>
</dbReference>
<keyword evidence="10" id="KW-1185">Reference proteome</keyword>
<name>A0ABZ0B5R5_9SPHN</name>
<dbReference type="InterPro" id="IPR012910">
    <property type="entry name" value="Plug_dom"/>
</dbReference>
<dbReference type="Pfam" id="PF00593">
    <property type="entry name" value="TonB_dep_Rec_b-barrel"/>
    <property type="match status" value="1"/>
</dbReference>
<evidence type="ECO:0000313" key="9">
    <source>
        <dbReference type="EMBL" id="WNO52345.1"/>
    </source>
</evidence>
<evidence type="ECO:0000313" key="10">
    <source>
        <dbReference type="Proteomes" id="UP001302249"/>
    </source>
</evidence>
<accession>A0ABZ0B5R5</accession>
<dbReference type="SUPFAM" id="SSF56935">
    <property type="entry name" value="Porins"/>
    <property type="match status" value="1"/>
</dbReference>
<keyword evidence="3" id="KW-0998">Cell outer membrane</keyword>
<evidence type="ECO:0000256" key="3">
    <source>
        <dbReference type="ARBA" id="ARBA00023237"/>
    </source>
</evidence>
<protein>
    <submittedName>
        <fullName evidence="9">TonB-dependent receptor</fullName>
    </submittedName>
</protein>
<gene>
    <name evidence="9" type="ORF">RPR59_07595</name>
</gene>
<feature type="region of interest" description="Disordered" evidence="5">
    <location>
        <begin position="30"/>
        <end position="57"/>
    </location>
</feature>
<proteinExistence type="inferred from homology"/>
<evidence type="ECO:0000256" key="5">
    <source>
        <dbReference type="SAM" id="MobiDB-lite"/>
    </source>
</evidence>
<comment type="subcellular location">
    <subcellularLocation>
        <location evidence="1 4">Cell outer membrane</location>
    </subcellularLocation>
</comment>
<evidence type="ECO:0000259" key="7">
    <source>
        <dbReference type="Pfam" id="PF00593"/>
    </source>
</evidence>
<reference evidence="9 10" key="1">
    <citation type="submission" date="2023-09" db="EMBL/GenBank/DDBJ databases">
        <authorList>
            <person name="Rey-Velasco X."/>
        </authorList>
    </citation>
    <scope>NUCLEOTIDE SEQUENCE [LARGE SCALE GENOMIC DNA]</scope>
    <source>
        <strain evidence="9 10">W311</strain>
    </source>
</reference>
<evidence type="ECO:0000259" key="8">
    <source>
        <dbReference type="Pfam" id="PF07715"/>
    </source>
</evidence>
<feature type="chain" id="PRO_5045780742" evidence="6">
    <location>
        <begin position="26"/>
        <end position="973"/>
    </location>
</feature>
<evidence type="ECO:0000256" key="4">
    <source>
        <dbReference type="RuleBase" id="RU003357"/>
    </source>
</evidence>
<dbReference type="Proteomes" id="UP001302249">
    <property type="component" value="Chromosome"/>
</dbReference>
<dbReference type="RefSeq" id="WP_313912694.1">
    <property type="nucleotide sequence ID" value="NZ_CP135076.1"/>
</dbReference>
<organism evidence="9 10">
    <name type="scientific">Stakelama saccharophila</name>
    <dbReference type="NCBI Taxonomy" id="3075605"/>
    <lineage>
        <taxon>Bacteria</taxon>
        <taxon>Pseudomonadati</taxon>
        <taxon>Pseudomonadota</taxon>
        <taxon>Alphaproteobacteria</taxon>
        <taxon>Sphingomonadales</taxon>
        <taxon>Sphingomonadaceae</taxon>
        <taxon>Stakelama</taxon>
    </lineage>
</organism>
<dbReference type="InterPro" id="IPR036942">
    <property type="entry name" value="Beta-barrel_TonB_sf"/>
</dbReference>
<feature type="domain" description="TonB-dependent receptor plug" evidence="8">
    <location>
        <begin position="77"/>
        <end position="166"/>
    </location>
</feature>
<sequence>MAIKLCALGSASVLAMTMVAAPVHAQAVEAGQQTNPQPIPESMPADRQDDQESETSVPNEIVVTGVRASLVRALEVKRQATQVVESVVAEDIGKLPDNNVVEALQRITGIQVTDRASDEANTITIRGLPDITTTLNGRMVFTASGRQLALADVPATLVGRIDVYKTRGADQLPTGLAGQIDIRTRRPFDFDGFALSGYARGIYSEQADEVNPHLSALVSDRWETGIGDIGVLVNASYARTRYRDQVLTAGALVPFASATNPPPGSGAANSCDPSNPNGWIPLERIQPTDCRAPGQQIWVPGLQTGLPYAEGSTFTINGEEVPYLLSRDAVFQSDLHGERERPAVNAMVQWAPDEASTYSFEFFWNGFRSTTFNSLLFNFVDYAGGVQDDPAGSITTYDGTNIVHSRHVNFPYNFTSGDLTKSSTDSYVYALNGDWDLGQLHLTADASYQTSTFESRFIALRTNRVPASIDVNFNAGGGLPSFHYGDDSLATDPSQWQLGEFYDNANRNKGDAITFTADGDYEFSEGIFKKLSFGLRYDDRGASEAQRTQDAPVLNQPFDQLDSGFFYTNSGYYDGRADVPTSWVVPNGYYLLDHADEIRQLYQNSVDPGIQTSDQLALRRTFNVDEITMAAYVQGDFETRIFDRPLRLQVGARYVDVDTDLTFTDLLTGTTTRDSKAAASMLPSVTVMYDITDDLRMRFNFGKTLRRPNFVDLNPNYTLTGDLTNVGYGSGTGGNPDLNPTKATNYDLSLEWYFENDSALYGTLFRREVDGLVVPLRQFVTIPGSDLNTDNFIITRPANASDGVLKGAELGFVYFPDFLPGILDGLGAQGSLTLLDSKQNIPITDNEGNVVDERETGFFGVSDTSYNITGIYEHGPVGVRLSYVWRKNFLANNEASLFANPIGVWRRPESSLDFQFNYDITDRLALSFDATNLTNELSQAYYRFGDAGGPDMFNLGNTIIDRTFALGVRYSLD</sequence>
<keyword evidence="4" id="KW-0798">TonB box</keyword>
<dbReference type="Gene3D" id="2.40.170.20">
    <property type="entry name" value="TonB-dependent receptor, beta-barrel domain"/>
    <property type="match status" value="1"/>
</dbReference>
<dbReference type="Gene3D" id="2.170.130.10">
    <property type="entry name" value="TonB-dependent receptor, plug domain"/>
    <property type="match status" value="1"/>
</dbReference>
<dbReference type="PANTHER" id="PTHR40980:SF3">
    <property type="entry name" value="TONB-DEPENDENT RECEPTOR-LIKE BETA-BARREL DOMAIN-CONTAINING PROTEIN"/>
    <property type="match status" value="1"/>
</dbReference>
<feature type="domain" description="TonB-dependent receptor-like beta-barrel" evidence="7">
    <location>
        <begin position="479"/>
        <end position="933"/>
    </location>
</feature>
<dbReference type="EMBL" id="CP135076">
    <property type="protein sequence ID" value="WNO52345.1"/>
    <property type="molecule type" value="Genomic_DNA"/>
</dbReference>
<dbReference type="NCBIfam" id="TIGR01782">
    <property type="entry name" value="TonB-Xanth-Caul"/>
    <property type="match status" value="1"/>
</dbReference>
<dbReference type="Pfam" id="PF07715">
    <property type="entry name" value="Plug"/>
    <property type="match status" value="1"/>
</dbReference>
<keyword evidence="9" id="KW-0675">Receptor</keyword>
<dbReference type="InterPro" id="IPR000531">
    <property type="entry name" value="Beta-barrel_TonB"/>
</dbReference>
<evidence type="ECO:0000256" key="6">
    <source>
        <dbReference type="SAM" id="SignalP"/>
    </source>
</evidence>
<comment type="similarity">
    <text evidence="4">Belongs to the TonB-dependent receptor family.</text>
</comment>